<proteinExistence type="predicted"/>
<dbReference type="InterPro" id="IPR006522">
    <property type="entry name" value="Phage_virion_morphogenesis"/>
</dbReference>
<evidence type="ECO:0000313" key="1">
    <source>
        <dbReference type="EMBL" id="GLQ93460.1"/>
    </source>
</evidence>
<dbReference type="Proteomes" id="UP001156670">
    <property type="component" value="Unassembled WGS sequence"/>
</dbReference>
<gene>
    <name evidence="1" type="primary">S</name>
    <name evidence="1" type="ORF">GCM10007901_24110</name>
</gene>
<organism evidence="1 2">
    <name type="scientific">Dyella acidisoli</name>
    <dbReference type="NCBI Taxonomy" id="1867834"/>
    <lineage>
        <taxon>Bacteria</taxon>
        <taxon>Pseudomonadati</taxon>
        <taxon>Pseudomonadota</taxon>
        <taxon>Gammaproteobacteria</taxon>
        <taxon>Lysobacterales</taxon>
        <taxon>Rhodanobacteraceae</taxon>
        <taxon>Dyella</taxon>
    </lineage>
</organism>
<reference evidence="2" key="1">
    <citation type="journal article" date="2019" name="Int. J. Syst. Evol. Microbiol.">
        <title>The Global Catalogue of Microorganisms (GCM) 10K type strain sequencing project: providing services to taxonomists for standard genome sequencing and annotation.</title>
        <authorList>
            <consortium name="The Broad Institute Genomics Platform"/>
            <consortium name="The Broad Institute Genome Sequencing Center for Infectious Disease"/>
            <person name="Wu L."/>
            <person name="Ma J."/>
        </authorList>
    </citation>
    <scope>NUCLEOTIDE SEQUENCE [LARGE SCALE GENOMIC DNA]</scope>
    <source>
        <strain evidence="2">NBRC 111980</strain>
    </source>
</reference>
<keyword evidence="2" id="KW-1185">Reference proteome</keyword>
<sequence>MSDADLALLEDWVEGLLLAIRPAGRRRITQSVAVALRRSQQQRIVDQRNPDGTPYVPRKMHKLRNKAGRIKRGKMFTKLRTAKHFKTHATADAAVVAFTGRAARIARVHQYGLTDRVTPSGPRVRYTRRELLGFSAEDRVLVKDILLSSLTR</sequence>
<protein>
    <submittedName>
        <fullName evidence="1">Virion morphogenesis protein</fullName>
    </submittedName>
</protein>
<dbReference type="RefSeq" id="WP_284321173.1">
    <property type="nucleotide sequence ID" value="NZ_BSOB01000018.1"/>
</dbReference>
<dbReference type="EMBL" id="BSOB01000018">
    <property type="protein sequence ID" value="GLQ93460.1"/>
    <property type="molecule type" value="Genomic_DNA"/>
</dbReference>
<name>A0ABQ5XP09_9GAMM</name>
<accession>A0ABQ5XP09</accession>
<dbReference type="Pfam" id="PF05069">
    <property type="entry name" value="Phage_tail_S"/>
    <property type="match status" value="1"/>
</dbReference>
<evidence type="ECO:0000313" key="2">
    <source>
        <dbReference type="Proteomes" id="UP001156670"/>
    </source>
</evidence>
<comment type="caution">
    <text evidence="1">The sequence shown here is derived from an EMBL/GenBank/DDBJ whole genome shotgun (WGS) entry which is preliminary data.</text>
</comment>
<dbReference type="NCBIfam" id="TIGR01635">
    <property type="entry name" value="tail_comp_S"/>
    <property type="match status" value="1"/>
</dbReference>